<reference evidence="1 2" key="1">
    <citation type="submission" date="2019-05" db="EMBL/GenBank/DDBJ databases">
        <authorList>
            <person name="Chen C."/>
        </authorList>
    </citation>
    <scope>NUCLEOTIDE SEQUENCE [LARGE SCALE GENOMIC DNA]</scope>
    <source>
        <strain evidence="1 2">HB172198</strain>
    </source>
</reference>
<protein>
    <recommendedName>
        <fullName evidence="3">DNA-binding protein</fullName>
    </recommendedName>
</protein>
<accession>A0A4P8XJ69</accession>
<evidence type="ECO:0000313" key="2">
    <source>
        <dbReference type="Proteomes" id="UP000300879"/>
    </source>
</evidence>
<organism evidence="1 2">
    <name type="scientific">Paenibacillus algicola</name>
    <dbReference type="NCBI Taxonomy" id="2565926"/>
    <lineage>
        <taxon>Bacteria</taxon>
        <taxon>Bacillati</taxon>
        <taxon>Bacillota</taxon>
        <taxon>Bacilli</taxon>
        <taxon>Bacillales</taxon>
        <taxon>Paenibacillaceae</taxon>
        <taxon>Paenibacillus</taxon>
    </lineage>
</organism>
<dbReference type="OrthoDB" id="2382315at2"/>
<dbReference type="RefSeq" id="WP_138225344.1">
    <property type="nucleotide sequence ID" value="NZ_CP040396.1"/>
</dbReference>
<gene>
    <name evidence="1" type="ORF">E6C60_1577</name>
</gene>
<dbReference type="KEGG" id="palo:E6C60_1577"/>
<evidence type="ECO:0008006" key="3">
    <source>
        <dbReference type="Google" id="ProtNLM"/>
    </source>
</evidence>
<keyword evidence="2" id="KW-1185">Reference proteome</keyword>
<evidence type="ECO:0000313" key="1">
    <source>
        <dbReference type="EMBL" id="QCT02293.1"/>
    </source>
</evidence>
<dbReference type="EMBL" id="CP040396">
    <property type="protein sequence ID" value="QCT02293.1"/>
    <property type="molecule type" value="Genomic_DNA"/>
</dbReference>
<name>A0A4P8XJ69_9BACL</name>
<dbReference type="Proteomes" id="UP000300879">
    <property type="component" value="Chromosome"/>
</dbReference>
<proteinExistence type="predicted"/>
<dbReference type="AlphaFoldDB" id="A0A4P8XJ69"/>
<sequence>MTYNFASKEELADWISNELVSTAEAIEILESTRQNLHSFVKRGKLTPVKETNRERLFWRSDVLARKEEAAVYNRK</sequence>